<feature type="compositionally biased region" description="Basic and acidic residues" evidence="1">
    <location>
        <begin position="145"/>
        <end position="154"/>
    </location>
</feature>
<dbReference type="EMBL" id="WNKQ01000020">
    <property type="protein sequence ID" value="KAF5845141.1"/>
    <property type="molecule type" value="Genomic_DNA"/>
</dbReference>
<evidence type="ECO:0008006" key="5">
    <source>
        <dbReference type="Google" id="ProtNLM"/>
    </source>
</evidence>
<comment type="caution">
    <text evidence="3">The sequence shown here is derived from an EMBL/GenBank/DDBJ whole genome shotgun (WGS) entry which is preliminary data.</text>
</comment>
<proteinExistence type="predicted"/>
<evidence type="ECO:0000313" key="3">
    <source>
        <dbReference type="EMBL" id="KAF5845141.1"/>
    </source>
</evidence>
<gene>
    <name evidence="3" type="ORF">GGP41_001214</name>
</gene>
<evidence type="ECO:0000313" key="4">
    <source>
        <dbReference type="Proteomes" id="UP000624244"/>
    </source>
</evidence>
<name>A0A8H5Z7V3_COCSA</name>
<keyword evidence="2" id="KW-0732">Signal</keyword>
<protein>
    <recommendedName>
        <fullName evidence="5">Secreted protein</fullName>
    </recommendedName>
</protein>
<dbReference type="AlphaFoldDB" id="A0A8H5Z7V3"/>
<organism evidence="3 4">
    <name type="scientific">Cochliobolus sativus</name>
    <name type="common">Common root rot and spot blotch fungus</name>
    <name type="synonym">Bipolaris sorokiniana</name>
    <dbReference type="NCBI Taxonomy" id="45130"/>
    <lineage>
        <taxon>Eukaryota</taxon>
        <taxon>Fungi</taxon>
        <taxon>Dikarya</taxon>
        <taxon>Ascomycota</taxon>
        <taxon>Pezizomycotina</taxon>
        <taxon>Dothideomycetes</taxon>
        <taxon>Pleosporomycetidae</taxon>
        <taxon>Pleosporales</taxon>
        <taxon>Pleosporineae</taxon>
        <taxon>Pleosporaceae</taxon>
        <taxon>Bipolaris</taxon>
    </lineage>
</organism>
<evidence type="ECO:0000256" key="2">
    <source>
        <dbReference type="SAM" id="SignalP"/>
    </source>
</evidence>
<dbReference type="Proteomes" id="UP000624244">
    <property type="component" value="Unassembled WGS sequence"/>
</dbReference>
<reference evidence="3" key="1">
    <citation type="submission" date="2019-11" db="EMBL/GenBank/DDBJ databases">
        <title>Bipolaris sorokiniana Genome sequencing.</title>
        <authorList>
            <person name="Wang H."/>
        </authorList>
    </citation>
    <scope>NUCLEOTIDE SEQUENCE</scope>
</reference>
<feature type="chain" id="PRO_5034067585" description="Secreted protein" evidence="2">
    <location>
        <begin position="24"/>
        <end position="217"/>
    </location>
</feature>
<feature type="signal peptide" evidence="2">
    <location>
        <begin position="1"/>
        <end position="23"/>
    </location>
</feature>
<feature type="region of interest" description="Disordered" evidence="1">
    <location>
        <begin position="145"/>
        <end position="200"/>
    </location>
</feature>
<sequence>MALRTNFPLVLFLLSSFLPKIVCKTTKDVVKVTLFLLTLDSGISHVPHQSSRPCIGSSSAIQRTVSPGYKTASLYRKMAFSCDSSTLKTYVYLVLPRLYEASKCDERAAVLSFSYPVHPWPYRYALTPRKPTKAASCREKHNTNMPYRHADKRGPKYTPQGSCRAKNYSRQGRPYRKAGVRPASVVSTRPPPPPPLTSYPHARLAMCIDEKHGPLGA</sequence>
<evidence type="ECO:0000256" key="1">
    <source>
        <dbReference type="SAM" id="MobiDB-lite"/>
    </source>
</evidence>
<accession>A0A8H5Z7V3</accession>